<reference evidence="3" key="1">
    <citation type="submission" date="2018-05" db="EMBL/GenBank/DDBJ databases">
        <title>Zavarzinia sp. HR-AS.</title>
        <authorList>
            <person name="Lee Y."/>
            <person name="Jeon C.O."/>
        </authorList>
    </citation>
    <scope>NUCLEOTIDE SEQUENCE [LARGE SCALE GENOMIC DNA]</scope>
    <source>
        <strain evidence="3">DSM 1231</strain>
    </source>
</reference>
<feature type="transmembrane region" description="Helical" evidence="1">
    <location>
        <begin position="144"/>
        <end position="164"/>
    </location>
</feature>
<feature type="transmembrane region" description="Helical" evidence="1">
    <location>
        <begin position="312"/>
        <end position="332"/>
    </location>
</feature>
<accession>A0A317DZ45</accession>
<dbReference type="AlphaFoldDB" id="A0A317DZ45"/>
<evidence type="ECO:0000313" key="2">
    <source>
        <dbReference type="EMBL" id="PWR19681.1"/>
    </source>
</evidence>
<gene>
    <name evidence="2" type="ORF">DKG75_14530</name>
</gene>
<feature type="transmembrane region" description="Helical" evidence="1">
    <location>
        <begin position="344"/>
        <end position="372"/>
    </location>
</feature>
<sequence>MNRAEKTDFLCALLLLLAGILGAGAGAAFQGQDGGWDLRNYHWYVPHALLSGRLGVDVLPAFMGPTFHNPLIDVPFYLAARAFGPLAASIALGAVQGANILPLYLIARRLLPEWPRAFAALAALAGIGGAMNIGLLGSTAGDNLLSLFVLGAVAALLAGPRWLLLAGFLAGAGFGLKTVLAPFVFGIGLTVILFAAGRPGGFRRVLGFALAGIAGTALTGGWWMALLYAQFGNPLMPYFNDIFQSPYVPALTFSDPGFTARLPWPRVQLPLLAGIVDFVAAEQAFTDLRLPLGCAAALVLLAGGLRRRGAGFRLAVLVLATLVPWSIGFAIYRYVLAFEMLGPVLVLAALALLPRRGAMVLGLAALVALAAITRPPVTERVAFGADVTGVAVPPIADPARTVVLMAGLTPAAFVIPAFPPEIRFLRFDGYWIDPGETAAGYARAIRAALAAPGVTALILHDPADRARVDAALPRFLPGATLGDCAPVPHHFAAPGTNWGHLVLCRVEGWRQAPGPED</sequence>
<evidence type="ECO:0000313" key="3">
    <source>
        <dbReference type="Proteomes" id="UP000246077"/>
    </source>
</evidence>
<dbReference type="EMBL" id="QGLF01000004">
    <property type="protein sequence ID" value="PWR19681.1"/>
    <property type="molecule type" value="Genomic_DNA"/>
</dbReference>
<evidence type="ECO:0008006" key="4">
    <source>
        <dbReference type="Google" id="ProtNLM"/>
    </source>
</evidence>
<name>A0A317DZ45_9PROT</name>
<keyword evidence="1" id="KW-0472">Membrane</keyword>
<feature type="transmembrane region" description="Helical" evidence="1">
    <location>
        <begin position="83"/>
        <end position="105"/>
    </location>
</feature>
<keyword evidence="3" id="KW-1185">Reference proteome</keyword>
<comment type="caution">
    <text evidence="2">The sequence shown here is derived from an EMBL/GenBank/DDBJ whole genome shotgun (WGS) entry which is preliminary data.</text>
</comment>
<feature type="transmembrane region" description="Helical" evidence="1">
    <location>
        <begin position="176"/>
        <end position="196"/>
    </location>
</feature>
<dbReference type="Proteomes" id="UP000246077">
    <property type="component" value="Unassembled WGS sequence"/>
</dbReference>
<keyword evidence="1" id="KW-1133">Transmembrane helix</keyword>
<evidence type="ECO:0000256" key="1">
    <source>
        <dbReference type="SAM" id="Phobius"/>
    </source>
</evidence>
<feature type="transmembrane region" description="Helical" evidence="1">
    <location>
        <begin position="208"/>
        <end position="231"/>
    </location>
</feature>
<keyword evidence="1" id="KW-0812">Transmembrane</keyword>
<proteinExistence type="predicted"/>
<feature type="transmembrane region" description="Helical" evidence="1">
    <location>
        <begin position="117"/>
        <end position="137"/>
    </location>
</feature>
<protein>
    <recommendedName>
        <fullName evidence="4">DUF2029 domain-containing protein</fullName>
    </recommendedName>
</protein>
<organism evidence="2 3">
    <name type="scientific">Zavarzinia compransoris</name>
    <dbReference type="NCBI Taxonomy" id="1264899"/>
    <lineage>
        <taxon>Bacteria</taxon>
        <taxon>Pseudomonadati</taxon>
        <taxon>Pseudomonadota</taxon>
        <taxon>Alphaproteobacteria</taxon>
        <taxon>Rhodospirillales</taxon>
        <taxon>Zavarziniaceae</taxon>
        <taxon>Zavarzinia</taxon>
    </lineage>
</organism>